<feature type="compositionally biased region" description="Polar residues" evidence="1">
    <location>
        <begin position="210"/>
        <end position="226"/>
    </location>
</feature>
<feature type="compositionally biased region" description="Polar residues" evidence="1">
    <location>
        <begin position="259"/>
        <end position="270"/>
    </location>
</feature>
<organism evidence="2 3">
    <name type="scientific">Rhodonia placenta</name>
    <dbReference type="NCBI Taxonomy" id="104341"/>
    <lineage>
        <taxon>Eukaryota</taxon>
        <taxon>Fungi</taxon>
        <taxon>Dikarya</taxon>
        <taxon>Basidiomycota</taxon>
        <taxon>Agaricomycotina</taxon>
        <taxon>Agaricomycetes</taxon>
        <taxon>Polyporales</taxon>
        <taxon>Adustoporiaceae</taxon>
        <taxon>Rhodonia</taxon>
    </lineage>
</organism>
<comment type="caution">
    <text evidence="2">The sequence shown here is derived from an EMBL/GenBank/DDBJ whole genome shotgun (WGS) entry which is preliminary data.</text>
</comment>
<feature type="compositionally biased region" description="Polar residues" evidence="1">
    <location>
        <begin position="26"/>
        <end position="38"/>
    </location>
</feature>
<evidence type="ECO:0000256" key="1">
    <source>
        <dbReference type="SAM" id="MobiDB-lite"/>
    </source>
</evidence>
<protein>
    <submittedName>
        <fullName evidence="2">Uncharacterized protein</fullName>
    </submittedName>
</protein>
<evidence type="ECO:0000313" key="3">
    <source>
        <dbReference type="Proteomes" id="UP000639403"/>
    </source>
</evidence>
<evidence type="ECO:0000313" key="2">
    <source>
        <dbReference type="EMBL" id="KAF9818276.1"/>
    </source>
</evidence>
<feature type="compositionally biased region" description="Polar residues" evidence="1">
    <location>
        <begin position="68"/>
        <end position="79"/>
    </location>
</feature>
<feature type="region of interest" description="Disordered" evidence="1">
    <location>
        <begin position="1"/>
        <end position="108"/>
    </location>
</feature>
<feature type="region of interest" description="Disordered" evidence="1">
    <location>
        <begin position="257"/>
        <end position="308"/>
    </location>
</feature>
<dbReference type="Proteomes" id="UP000639403">
    <property type="component" value="Unassembled WGS sequence"/>
</dbReference>
<accession>A0A8H7P6V7</accession>
<feature type="compositionally biased region" description="Low complexity" evidence="1">
    <location>
        <begin position="194"/>
        <end position="209"/>
    </location>
</feature>
<reference evidence="2" key="2">
    <citation type="journal article" name="Front. Microbiol.">
        <title>Degradative Capacity of Two Strains of Rhodonia placenta: From Phenotype to Genotype.</title>
        <authorList>
            <person name="Kolle M."/>
            <person name="Horta M.A.C."/>
            <person name="Nowrousian M."/>
            <person name="Ohm R.A."/>
            <person name="Benz J.P."/>
            <person name="Pilgard A."/>
        </authorList>
    </citation>
    <scope>NUCLEOTIDE SEQUENCE</scope>
    <source>
        <strain evidence="2">FPRL280</strain>
    </source>
</reference>
<feature type="region of interest" description="Disordered" evidence="1">
    <location>
        <begin position="126"/>
        <end position="240"/>
    </location>
</feature>
<dbReference type="EMBL" id="JADOXO010000032">
    <property type="protein sequence ID" value="KAF9818276.1"/>
    <property type="molecule type" value="Genomic_DNA"/>
</dbReference>
<dbReference type="AlphaFoldDB" id="A0A8H7P6V7"/>
<reference evidence="2" key="1">
    <citation type="submission" date="2020-11" db="EMBL/GenBank/DDBJ databases">
        <authorList>
            <person name="Koelle M."/>
            <person name="Horta M.A.C."/>
            <person name="Nowrousian M."/>
            <person name="Ohm R.A."/>
            <person name="Benz P."/>
            <person name="Pilgard A."/>
        </authorList>
    </citation>
    <scope>NUCLEOTIDE SEQUENCE</scope>
    <source>
        <strain evidence="2">FPRL280</strain>
    </source>
</reference>
<gene>
    <name evidence="2" type="ORF">IEO21_02904</name>
</gene>
<name>A0A8H7P6V7_9APHY</name>
<feature type="compositionally biased region" description="Low complexity" evidence="1">
    <location>
        <begin position="271"/>
        <end position="284"/>
    </location>
</feature>
<proteinExistence type="predicted"/>
<sequence length="308" mass="32967">MNGAVPPSPRRRHGRSATAIVDLRSISRSESYPTSNVRPEQRAQPWGGELLTESPGASGSHARMTATKIMTSVRRSFSTPRKRDASPMGMYSTAVESRPPASPRYSIQDAPRPTIQQIAMGLHISRTPHLHPPHSPPPYPPRGRHRDPSDETFHSHGSSSPVKPLPVLAVAGQRRRGSASASMLSPPPKRSSLKKPGTPTTPRSTASSAVLTPTASDLSLTGSTLTAAVPPPQARQNRSGSMTLLPARLQMSMSRLLRVQSSRKTSMANPTMSTTSTSDGDSLSAELSPRKTVRFSSSPSVDEHEAVS</sequence>